<dbReference type="OrthoDB" id="9795206at2"/>
<dbReference type="EMBL" id="VCIW01000005">
    <property type="protein sequence ID" value="TLS52205.1"/>
    <property type="molecule type" value="Genomic_DNA"/>
</dbReference>
<dbReference type="PROSITE" id="PS51186">
    <property type="entry name" value="GNAT"/>
    <property type="match status" value="1"/>
</dbReference>
<dbReference type="Proteomes" id="UP000309676">
    <property type="component" value="Unassembled WGS sequence"/>
</dbReference>
<comment type="caution">
    <text evidence="2">The sequence shown here is derived from an EMBL/GenBank/DDBJ whole genome shotgun (WGS) entry which is preliminary data.</text>
</comment>
<dbReference type="GO" id="GO:0016747">
    <property type="term" value="F:acyltransferase activity, transferring groups other than amino-acyl groups"/>
    <property type="evidence" value="ECO:0007669"/>
    <property type="project" value="InterPro"/>
</dbReference>
<keyword evidence="2" id="KW-0808">Transferase</keyword>
<dbReference type="Gene3D" id="3.40.630.30">
    <property type="match status" value="1"/>
</dbReference>
<dbReference type="RefSeq" id="WP_138193862.1">
    <property type="nucleotide sequence ID" value="NZ_VCIW01000005.1"/>
</dbReference>
<dbReference type="InterPro" id="IPR016181">
    <property type="entry name" value="Acyl_CoA_acyltransferase"/>
</dbReference>
<dbReference type="Pfam" id="PF13302">
    <property type="entry name" value="Acetyltransf_3"/>
    <property type="match status" value="1"/>
</dbReference>
<accession>A0A5R9GKI3</accession>
<protein>
    <submittedName>
        <fullName evidence="2">GNAT family N-acetyltransferase</fullName>
    </submittedName>
</protein>
<reference evidence="2 3" key="1">
    <citation type="submission" date="2019-05" db="EMBL/GenBank/DDBJ databases">
        <authorList>
            <person name="Narsing Rao M.P."/>
            <person name="Li W.J."/>
        </authorList>
    </citation>
    <scope>NUCLEOTIDE SEQUENCE [LARGE SCALE GENOMIC DNA]</scope>
    <source>
        <strain evidence="2 3">SYSU_K30003</strain>
    </source>
</reference>
<evidence type="ECO:0000259" key="1">
    <source>
        <dbReference type="PROSITE" id="PS51186"/>
    </source>
</evidence>
<gene>
    <name evidence="2" type="ORF">FE782_09515</name>
</gene>
<sequence length="205" mass="23916">MKEINYSNYYWQDEQIRLRAIESNDWEAHYYNRFDSPARRLLECVVELPPTIEEAKKFAETFAGFPSGSGRIMFTITTLNDENIGGINLNSIDERNGTFSIGIQINRDHRGKGYGTRAVRLLLRYAFFERRLNKFNDYVLEGNDASANMMRKLGCIQEGVRRQVIYTNGKYHDLILFGLTKDEFIENERQNNPEVPLSERGCTHR</sequence>
<dbReference type="AlphaFoldDB" id="A0A5R9GKI3"/>
<evidence type="ECO:0000313" key="2">
    <source>
        <dbReference type="EMBL" id="TLS52205.1"/>
    </source>
</evidence>
<keyword evidence="3" id="KW-1185">Reference proteome</keyword>
<dbReference type="CDD" id="cd04301">
    <property type="entry name" value="NAT_SF"/>
    <property type="match status" value="1"/>
</dbReference>
<dbReference type="PANTHER" id="PTHR43415">
    <property type="entry name" value="SPERMIDINE N(1)-ACETYLTRANSFERASE"/>
    <property type="match status" value="1"/>
</dbReference>
<dbReference type="SUPFAM" id="SSF55729">
    <property type="entry name" value="Acyl-CoA N-acyltransferases (Nat)"/>
    <property type="match status" value="1"/>
</dbReference>
<dbReference type="InterPro" id="IPR000182">
    <property type="entry name" value="GNAT_dom"/>
</dbReference>
<feature type="domain" description="N-acetyltransferase" evidence="1">
    <location>
        <begin position="16"/>
        <end position="182"/>
    </location>
</feature>
<evidence type="ECO:0000313" key="3">
    <source>
        <dbReference type="Proteomes" id="UP000309676"/>
    </source>
</evidence>
<organism evidence="2 3">
    <name type="scientific">Paenibacillus antri</name>
    <dbReference type="NCBI Taxonomy" id="2582848"/>
    <lineage>
        <taxon>Bacteria</taxon>
        <taxon>Bacillati</taxon>
        <taxon>Bacillota</taxon>
        <taxon>Bacilli</taxon>
        <taxon>Bacillales</taxon>
        <taxon>Paenibacillaceae</taxon>
        <taxon>Paenibacillus</taxon>
    </lineage>
</organism>
<dbReference type="PANTHER" id="PTHR43415:SF3">
    <property type="entry name" value="GNAT-FAMILY ACETYLTRANSFERASE"/>
    <property type="match status" value="1"/>
</dbReference>
<proteinExistence type="predicted"/>
<name>A0A5R9GKI3_9BACL</name>